<sequence>MWLLPSKEHQLNIMEVQVPYAVANLSAIFRVMEAGKMMSLIQDYSVSQTSLDQIFISFAEQQNAGTEEMMRDEKDFHHLQKYAITPSHGQWFGKSPSVGAVSVVGDSNTVVVNTEMII</sequence>
<name>A0AAD9N686_9ANNE</name>
<evidence type="ECO:0000313" key="3">
    <source>
        <dbReference type="Proteomes" id="UP001208570"/>
    </source>
</evidence>
<comment type="caution">
    <text evidence="2">The sequence shown here is derived from an EMBL/GenBank/DDBJ whole genome shotgun (WGS) entry which is preliminary data.</text>
</comment>
<dbReference type="Pfam" id="PF23321">
    <property type="entry name" value="R1_ABCA1"/>
    <property type="match status" value="1"/>
</dbReference>
<dbReference type="AlphaFoldDB" id="A0AAD9N686"/>
<feature type="domain" description="ABCA1-4-like C-terminal R2 regulatory" evidence="1">
    <location>
        <begin position="7"/>
        <end position="48"/>
    </location>
</feature>
<accession>A0AAD9N686</accession>
<keyword evidence="3" id="KW-1185">Reference proteome</keyword>
<evidence type="ECO:0000259" key="1">
    <source>
        <dbReference type="Pfam" id="PF23321"/>
    </source>
</evidence>
<dbReference type="EMBL" id="JAODUP010000201">
    <property type="protein sequence ID" value="KAK2156998.1"/>
    <property type="molecule type" value="Genomic_DNA"/>
</dbReference>
<evidence type="ECO:0000313" key="2">
    <source>
        <dbReference type="EMBL" id="KAK2156998.1"/>
    </source>
</evidence>
<reference evidence="2" key="1">
    <citation type="journal article" date="2023" name="Mol. Biol. Evol.">
        <title>Third-Generation Sequencing Reveals the Adaptive Role of the Epigenome in Three Deep-Sea Polychaetes.</title>
        <authorList>
            <person name="Perez M."/>
            <person name="Aroh O."/>
            <person name="Sun Y."/>
            <person name="Lan Y."/>
            <person name="Juniper S.K."/>
            <person name="Young C.R."/>
            <person name="Angers B."/>
            <person name="Qian P.Y."/>
        </authorList>
    </citation>
    <scope>NUCLEOTIDE SEQUENCE</scope>
    <source>
        <strain evidence="2">P08H-3</strain>
    </source>
</reference>
<proteinExistence type="predicted"/>
<dbReference type="Proteomes" id="UP001208570">
    <property type="component" value="Unassembled WGS sequence"/>
</dbReference>
<gene>
    <name evidence="2" type="ORF">LSH36_201g05078</name>
</gene>
<protein>
    <recommendedName>
        <fullName evidence="1">ABCA1-4-like C-terminal R2 regulatory domain-containing protein</fullName>
    </recommendedName>
</protein>
<organism evidence="2 3">
    <name type="scientific">Paralvinella palmiformis</name>
    <dbReference type="NCBI Taxonomy" id="53620"/>
    <lineage>
        <taxon>Eukaryota</taxon>
        <taxon>Metazoa</taxon>
        <taxon>Spiralia</taxon>
        <taxon>Lophotrochozoa</taxon>
        <taxon>Annelida</taxon>
        <taxon>Polychaeta</taxon>
        <taxon>Sedentaria</taxon>
        <taxon>Canalipalpata</taxon>
        <taxon>Terebellida</taxon>
        <taxon>Terebelliformia</taxon>
        <taxon>Alvinellidae</taxon>
        <taxon>Paralvinella</taxon>
    </lineage>
</organism>
<dbReference type="InterPro" id="IPR056264">
    <property type="entry name" value="R2_ABCA1-4-like"/>
</dbReference>